<keyword evidence="13" id="KW-1185">Reference proteome</keyword>
<feature type="compositionally biased region" description="Basic and acidic residues" evidence="10">
    <location>
        <begin position="48"/>
        <end position="64"/>
    </location>
</feature>
<protein>
    <recommendedName>
        <fullName evidence="9">ATP-dependent DNA helicase</fullName>
        <ecNumber evidence="9">5.6.2.3</ecNumber>
    </recommendedName>
</protein>
<keyword evidence="8" id="KW-0413">Isomerase</keyword>
<comment type="cofactor">
    <cofactor evidence="9">
        <name>Mg(2+)</name>
        <dbReference type="ChEBI" id="CHEBI:18420"/>
    </cofactor>
</comment>
<dbReference type="InterPro" id="IPR003593">
    <property type="entry name" value="AAA+_ATPase"/>
</dbReference>
<evidence type="ECO:0000313" key="13">
    <source>
        <dbReference type="Proteomes" id="UP000722485"/>
    </source>
</evidence>
<keyword evidence="6" id="KW-0238">DNA-binding</keyword>
<comment type="caution">
    <text evidence="12">The sequence shown here is derived from an EMBL/GenBank/DDBJ whole genome shotgun (WGS) entry which is preliminary data.</text>
</comment>
<gene>
    <name evidence="12" type="ORF">G7Z17_g801</name>
</gene>
<dbReference type="Pfam" id="PF05970">
    <property type="entry name" value="PIF1"/>
    <property type="match status" value="1"/>
</dbReference>
<accession>A0A9P5HKT2</accession>
<dbReference type="CDD" id="cd18809">
    <property type="entry name" value="SF1_C_RecD"/>
    <property type="match status" value="1"/>
</dbReference>
<keyword evidence="5 9" id="KW-0067">ATP-binding</keyword>
<dbReference type="GO" id="GO:0016787">
    <property type="term" value="F:hydrolase activity"/>
    <property type="evidence" value="ECO:0007669"/>
    <property type="project" value="UniProtKB-KW"/>
</dbReference>
<comment type="catalytic activity">
    <reaction evidence="9">
        <text>ATP + H2O = ADP + phosphate + H(+)</text>
        <dbReference type="Rhea" id="RHEA:13065"/>
        <dbReference type="ChEBI" id="CHEBI:15377"/>
        <dbReference type="ChEBI" id="CHEBI:15378"/>
        <dbReference type="ChEBI" id="CHEBI:30616"/>
        <dbReference type="ChEBI" id="CHEBI:43474"/>
        <dbReference type="ChEBI" id="CHEBI:456216"/>
        <dbReference type="EC" id="5.6.2.3"/>
    </reaction>
</comment>
<dbReference type="InterPro" id="IPR027417">
    <property type="entry name" value="P-loop_NTPase"/>
</dbReference>
<organism evidence="12 13">
    <name type="scientific">Cylindrodendrum hubeiense</name>
    <dbReference type="NCBI Taxonomy" id="595255"/>
    <lineage>
        <taxon>Eukaryota</taxon>
        <taxon>Fungi</taxon>
        <taxon>Dikarya</taxon>
        <taxon>Ascomycota</taxon>
        <taxon>Pezizomycotina</taxon>
        <taxon>Sordariomycetes</taxon>
        <taxon>Hypocreomycetidae</taxon>
        <taxon>Hypocreales</taxon>
        <taxon>Nectriaceae</taxon>
        <taxon>Cylindrodendrum</taxon>
    </lineage>
</organism>
<dbReference type="EMBL" id="JAANBB010000006">
    <property type="protein sequence ID" value="KAF7557263.1"/>
    <property type="molecule type" value="Genomic_DNA"/>
</dbReference>
<feature type="region of interest" description="Disordered" evidence="10">
    <location>
        <begin position="71"/>
        <end position="90"/>
    </location>
</feature>
<dbReference type="InterPro" id="IPR010285">
    <property type="entry name" value="DNA_helicase_pif1-like_DEAD"/>
</dbReference>
<evidence type="ECO:0000256" key="1">
    <source>
        <dbReference type="ARBA" id="ARBA00022741"/>
    </source>
</evidence>
<keyword evidence="1 9" id="KW-0547">Nucleotide-binding</keyword>
<evidence type="ECO:0000256" key="6">
    <source>
        <dbReference type="ARBA" id="ARBA00023125"/>
    </source>
</evidence>
<keyword evidence="7 9" id="KW-0234">DNA repair</keyword>
<dbReference type="GO" id="GO:0006281">
    <property type="term" value="P:DNA repair"/>
    <property type="evidence" value="ECO:0007669"/>
    <property type="project" value="UniProtKB-KW"/>
</dbReference>
<keyword evidence="4 9" id="KW-0347">Helicase</keyword>
<evidence type="ECO:0000256" key="3">
    <source>
        <dbReference type="ARBA" id="ARBA00022801"/>
    </source>
</evidence>
<keyword evidence="2 9" id="KW-0227">DNA damage</keyword>
<reference evidence="12" key="1">
    <citation type="submission" date="2020-03" db="EMBL/GenBank/DDBJ databases">
        <title>Draft Genome Sequence of Cylindrodendrum hubeiense.</title>
        <authorList>
            <person name="Buettner E."/>
            <person name="Kellner H."/>
        </authorList>
    </citation>
    <scope>NUCLEOTIDE SEQUENCE</scope>
    <source>
        <strain evidence="12">IHI 201604</strain>
    </source>
</reference>
<dbReference type="OrthoDB" id="432234at2759"/>
<dbReference type="GO" id="GO:0005524">
    <property type="term" value="F:ATP binding"/>
    <property type="evidence" value="ECO:0007669"/>
    <property type="project" value="UniProtKB-KW"/>
</dbReference>
<evidence type="ECO:0000256" key="4">
    <source>
        <dbReference type="ARBA" id="ARBA00022806"/>
    </source>
</evidence>
<comment type="similarity">
    <text evidence="9">Belongs to the helicase family.</text>
</comment>
<keyword evidence="9" id="KW-0233">DNA recombination</keyword>
<dbReference type="Pfam" id="PF21530">
    <property type="entry name" value="Pif1_2B_dom"/>
    <property type="match status" value="1"/>
</dbReference>
<dbReference type="AlphaFoldDB" id="A0A9P5HKT2"/>
<dbReference type="Proteomes" id="UP000722485">
    <property type="component" value="Unassembled WGS sequence"/>
</dbReference>
<dbReference type="SMART" id="SM00382">
    <property type="entry name" value="AAA"/>
    <property type="match status" value="1"/>
</dbReference>
<dbReference type="EC" id="5.6.2.3" evidence="9"/>
<sequence length="397" mass="44620">MANWNRNRKQPSAASKQPREEPVDDFHDSHGSDIPFHEVPDVNVTNRTHIDPLTHSEPRLDKSNVNEAVGDEVDADEADADAKKSDDENFDNEELYDSRLEPTLCKEQHHILHLIESGRNVFFTGSAGCGNSTVLKAAVRMIRRRSSKNRVHVVAPTGRASLEVEGKTTWSYMGWNLDFERYDIENLISKTYAKRKRKRLKDTDVLIIDEISMVAGMPVILLVNLDPSNGLVNGSQGILTAYERFDPKKLPQARNEKNAHLPFYLLIWGKEAEFKFKQLGAFMDEVSRIPATQSATYKSSPAEDWPRVRFSNGQTRVIYPVCDVQLVGQEEPFSLLHRTQLPLSAGWAITVHKSQGMTLDHAIVNLSNAFEAGQGYVALSRVTSHESQRAQSGRQSG</sequence>
<dbReference type="InterPro" id="IPR051055">
    <property type="entry name" value="PIF1_helicase"/>
</dbReference>
<evidence type="ECO:0000256" key="8">
    <source>
        <dbReference type="ARBA" id="ARBA00023235"/>
    </source>
</evidence>
<evidence type="ECO:0000256" key="7">
    <source>
        <dbReference type="ARBA" id="ARBA00023204"/>
    </source>
</evidence>
<feature type="compositionally biased region" description="Basic and acidic residues" evidence="10">
    <location>
        <begin position="17"/>
        <end position="40"/>
    </location>
</feature>
<evidence type="ECO:0000256" key="2">
    <source>
        <dbReference type="ARBA" id="ARBA00022763"/>
    </source>
</evidence>
<evidence type="ECO:0000256" key="9">
    <source>
        <dbReference type="RuleBase" id="RU363044"/>
    </source>
</evidence>
<evidence type="ECO:0000256" key="10">
    <source>
        <dbReference type="SAM" id="MobiDB-lite"/>
    </source>
</evidence>
<dbReference type="GO" id="GO:0043139">
    <property type="term" value="F:5'-3' DNA helicase activity"/>
    <property type="evidence" value="ECO:0007669"/>
    <property type="project" value="UniProtKB-EC"/>
</dbReference>
<dbReference type="PANTHER" id="PTHR47642:SF5">
    <property type="entry name" value="ATP-DEPENDENT DNA HELICASE"/>
    <property type="match status" value="1"/>
</dbReference>
<evidence type="ECO:0000313" key="12">
    <source>
        <dbReference type="EMBL" id="KAF7557263.1"/>
    </source>
</evidence>
<dbReference type="SUPFAM" id="SSF52540">
    <property type="entry name" value="P-loop containing nucleoside triphosphate hydrolases"/>
    <property type="match status" value="2"/>
</dbReference>
<feature type="region of interest" description="Disordered" evidence="10">
    <location>
        <begin position="1"/>
        <end position="65"/>
    </location>
</feature>
<dbReference type="Gene3D" id="3.40.50.300">
    <property type="entry name" value="P-loop containing nucleotide triphosphate hydrolases"/>
    <property type="match status" value="1"/>
</dbReference>
<dbReference type="PANTHER" id="PTHR47642">
    <property type="entry name" value="ATP-DEPENDENT DNA HELICASE"/>
    <property type="match status" value="1"/>
</dbReference>
<evidence type="ECO:0000256" key="5">
    <source>
        <dbReference type="ARBA" id="ARBA00022840"/>
    </source>
</evidence>
<dbReference type="InterPro" id="IPR049163">
    <property type="entry name" value="Pif1-like_2B_dom"/>
</dbReference>
<proteinExistence type="inferred from homology"/>
<dbReference type="GO" id="GO:0006310">
    <property type="term" value="P:DNA recombination"/>
    <property type="evidence" value="ECO:0007669"/>
    <property type="project" value="UniProtKB-KW"/>
</dbReference>
<evidence type="ECO:0000259" key="11">
    <source>
        <dbReference type="SMART" id="SM00382"/>
    </source>
</evidence>
<name>A0A9P5HKT2_9HYPO</name>
<keyword evidence="3 9" id="KW-0378">Hydrolase</keyword>
<dbReference type="GO" id="GO:0000723">
    <property type="term" value="P:telomere maintenance"/>
    <property type="evidence" value="ECO:0007669"/>
    <property type="project" value="InterPro"/>
</dbReference>
<feature type="domain" description="AAA+ ATPase" evidence="11">
    <location>
        <begin position="117"/>
        <end position="254"/>
    </location>
</feature>